<feature type="domain" description="Phosphatidic acid phosphatase type 2/haloperoxidase" evidence="2">
    <location>
        <begin position="3"/>
        <end position="69"/>
    </location>
</feature>
<gene>
    <name evidence="3" type="ORF">GCM10009762_10580</name>
</gene>
<dbReference type="InterPro" id="IPR036938">
    <property type="entry name" value="PAP2/HPO_sf"/>
</dbReference>
<organism evidence="3 4">
    <name type="scientific">Dermacoccus barathri</name>
    <dbReference type="NCBI Taxonomy" id="322601"/>
    <lineage>
        <taxon>Bacteria</taxon>
        <taxon>Bacillati</taxon>
        <taxon>Actinomycetota</taxon>
        <taxon>Actinomycetes</taxon>
        <taxon>Micrococcales</taxon>
        <taxon>Dermacoccaceae</taxon>
        <taxon>Dermacoccus</taxon>
    </lineage>
</organism>
<reference evidence="3 4" key="1">
    <citation type="journal article" date="2019" name="Int. J. Syst. Evol. Microbiol.">
        <title>The Global Catalogue of Microorganisms (GCM) 10K type strain sequencing project: providing services to taxonomists for standard genome sequencing and annotation.</title>
        <authorList>
            <consortium name="The Broad Institute Genomics Platform"/>
            <consortium name="The Broad Institute Genome Sequencing Center for Infectious Disease"/>
            <person name="Wu L."/>
            <person name="Ma J."/>
        </authorList>
    </citation>
    <scope>NUCLEOTIDE SEQUENCE [LARGE SCALE GENOMIC DNA]</scope>
    <source>
        <strain evidence="3 4">JCM 14588</strain>
    </source>
</reference>
<evidence type="ECO:0000256" key="1">
    <source>
        <dbReference type="SAM" id="Phobius"/>
    </source>
</evidence>
<evidence type="ECO:0000259" key="2">
    <source>
        <dbReference type="Pfam" id="PF01569"/>
    </source>
</evidence>
<dbReference type="Pfam" id="PF01569">
    <property type="entry name" value="PAP2"/>
    <property type="match status" value="1"/>
</dbReference>
<keyword evidence="1" id="KW-0812">Transmembrane</keyword>
<sequence length="80" mass="8502">MMLTTSLIMLWPLVRERALALRALLVAGAAVIAVLTALDRVFIGVHYPSDVTAGVLLGCGLSVASFLGFSHRPRATKEPV</sequence>
<dbReference type="EMBL" id="BAAANV010000031">
    <property type="protein sequence ID" value="GAA1538818.1"/>
    <property type="molecule type" value="Genomic_DNA"/>
</dbReference>
<dbReference type="InterPro" id="IPR000326">
    <property type="entry name" value="PAP2/HPO"/>
</dbReference>
<feature type="transmembrane region" description="Helical" evidence="1">
    <location>
        <begin position="21"/>
        <end position="45"/>
    </location>
</feature>
<protein>
    <recommendedName>
        <fullName evidence="2">Phosphatidic acid phosphatase type 2/haloperoxidase domain-containing protein</fullName>
    </recommendedName>
</protein>
<proteinExistence type="predicted"/>
<keyword evidence="1" id="KW-1133">Transmembrane helix</keyword>
<comment type="caution">
    <text evidence="3">The sequence shown here is derived from an EMBL/GenBank/DDBJ whole genome shotgun (WGS) entry which is preliminary data.</text>
</comment>
<dbReference type="SUPFAM" id="SSF48317">
    <property type="entry name" value="Acid phosphatase/Vanadium-dependent haloperoxidase"/>
    <property type="match status" value="1"/>
</dbReference>
<evidence type="ECO:0000313" key="4">
    <source>
        <dbReference type="Proteomes" id="UP001501288"/>
    </source>
</evidence>
<dbReference type="Gene3D" id="1.20.144.10">
    <property type="entry name" value="Phosphatidic acid phosphatase type 2/haloperoxidase"/>
    <property type="match status" value="1"/>
</dbReference>
<feature type="transmembrane region" description="Helical" evidence="1">
    <location>
        <begin position="51"/>
        <end position="69"/>
    </location>
</feature>
<dbReference type="Proteomes" id="UP001501288">
    <property type="component" value="Unassembled WGS sequence"/>
</dbReference>
<keyword evidence="4" id="KW-1185">Reference proteome</keyword>
<accession>A0ABN2BHA6</accession>
<evidence type="ECO:0000313" key="3">
    <source>
        <dbReference type="EMBL" id="GAA1538818.1"/>
    </source>
</evidence>
<keyword evidence="1" id="KW-0472">Membrane</keyword>
<name>A0ABN2BHA6_9MICO</name>